<accession>A0A4Y2FJW2</accession>
<sequence length="103" mass="11970">MQVKTEVELACNPFAATSYQKSWRGQEQEKKKPNKTQTDTKSQNIKGKNNKKKERKKISRSHVISIRNNLIPPEQRASNSKLLRKPGRSRKNNRGCLTRRPIK</sequence>
<dbReference type="Proteomes" id="UP000499080">
    <property type="component" value="Unassembled WGS sequence"/>
</dbReference>
<proteinExistence type="predicted"/>
<evidence type="ECO:0000256" key="1">
    <source>
        <dbReference type="SAM" id="MobiDB-lite"/>
    </source>
</evidence>
<dbReference type="EMBL" id="BGPR01000940">
    <property type="protein sequence ID" value="GBM40725.1"/>
    <property type="molecule type" value="Genomic_DNA"/>
</dbReference>
<evidence type="ECO:0000313" key="2">
    <source>
        <dbReference type="EMBL" id="GBM40725.1"/>
    </source>
</evidence>
<name>A0A4Y2FJW2_ARAVE</name>
<evidence type="ECO:0000313" key="3">
    <source>
        <dbReference type="Proteomes" id="UP000499080"/>
    </source>
</evidence>
<keyword evidence="3" id="KW-1185">Reference proteome</keyword>
<gene>
    <name evidence="2" type="ORF">AVEN_241771_1</name>
</gene>
<feature type="compositionally biased region" description="Basic residues" evidence="1">
    <location>
        <begin position="82"/>
        <end position="93"/>
    </location>
</feature>
<organism evidence="2 3">
    <name type="scientific">Araneus ventricosus</name>
    <name type="common">Orbweaver spider</name>
    <name type="synonym">Epeira ventricosa</name>
    <dbReference type="NCBI Taxonomy" id="182803"/>
    <lineage>
        <taxon>Eukaryota</taxon>
        <taxon>Metazoa</taxon>
        <taxon>Ecdysozoa</taxon>
        <taxon>Arthropoda</taxon>
        <taxon>Chelicerata</taxon>
        <taxon>Arachnida</taxon>
        <taxon>Araneae</taxon>
        <taxon>Araneomorphae</taxon>
        <taxon>Entelegynae</taxon>
        <taxon>Araneoidea</taxon>
        <taxon>Araneidae</taxon>
        <taxon>Araneus</taxon>
    </lineage>
</organism>
<comment type="caution">
    <text evidence="2">The sequence shown here is derived from an EMBL/GenBank/DDBJ whole genome shotgun (WGS) entry which is preliminary data.</text>
</comment>
<dbReference type="AlphaFoldDB" id="A0A4Y2FJW2"/>
<protein>
    <submittedName>
        <fullName evidence="2">Uncharacterized protein</fullName>
    </submittedName>
</protein>
<feature type="region of interest" description="Disordered" evidence="1">
    <location>
        <begin position="18"/>
        <end position="103"/>
    </location>
</feature>
<reference evidence="2 3" key="1">
    <citation type="journal article" date="2019" name="Sci. Rep.">
        <title>Orb-weaving spider Araneus ventricosus genome elucidates the spidroin gene catalogue.</title>
        <authorList>
            <person name="Kono N."/>
            <person name="Nakamura H."/>
            <person name="Ohtoshi R."/>
            <person name="Moran D.A.P."/>
            <person name="Shinohara A."/>
            <person name="Yoshida Y."/>
            <person name="Fujiwara M."/>
            <person name="Mori M."/>
            <person name="Tomita M."/>
            <person name="Arakawa K."/>
        </authorList>
    </citation>
    <scope>NUCLEOTIDE SEQUENCE [LARGE SCALE GENOMIC DNA]</scope>
</reference>
<feature type="compositionally biased region" description="Basic residues" evidence="1">
    <location>
        <begin position="48"/>
        <end position="60"/>
    </location>
</feature>